<dbReference type="InterPro" id="IPR036812">
    <property type="entry name" value="NAD(P)_OxRdtase_dom_sf"/>
</dbReference>
<dbReference type="AlphaFoldDB" id="A0A1K1PZA5"/>
<dbReference type="Proteomes" id="UP000183257">
    <property type="component" value="Unassembled WGS sequence"/>
</dbReference>
<organism evidence="6 7">
    <name type="scientific">Cellulophaga fucicola</name>
    <dbReference type="NCBI Taxonomy" id="76595"/>
    <lineage>
        <taxon>Bacteria</taxon>
        <taxon>Pseudomonadati</taxon>
        <taxon>Bacteroidota</taxon>
        <taxon>Flavobacteriia</taxon>
        <taxon>Flavobacteriales</taxon>
        <taxon>Flavobacteriaceae</taxon>
        <taxon>Cellulophaga</taxon>
    </lineage>
</organism>
<evidence type="ECO:0000313" key="7">
    <source>
        <dbReference type="Proteomes" id="UP000183257"/>
    </source>
</evidence>
<gene>
    <name evidence="6" type="ORF">SAMN05660313_02173</name>
</gene>
<keyword evidence="1" id="KW-0521">NADP</keyword>
<dbReference type="Gene3D" id="3.20.20.100">
    <property type="entry name" value="NADP-dependent oxidoreductase domain"/>
    <property type="match status" value="1"/>
</dbReference>
<dbReference type="GO" id="GO:0016491">
    <property type="term" value="F:oxidoreductase activity"/>
    <property type="evidence" value="ECO:0007669"/>
    <property type="project" value="UniProtKB-KW"/>
</dbReference>
<dbReference type="PANTHER" id="PTHR43364:SF4">
    <property type="entry name" value="NAD(P)-LINKED OXIDOREDUCTASE SUPERFAMILY PROTEIN"/>
    <property type="match status" value="1"/>
</dbReference>
<proteinExistence type="inferred from homology"/>
<dbReference type="InterPro" id="IPR023210">
    <property type="entry name" value="NADP_OxRdtase_dom"/>
</dbReference>
<keyword evidence="7" id="KW-1185">Reference proteome</keyword>
<comment type="similarity">
    <text evidence="3">Belongs to the aldo/keto reductase family. Aldo/keto reductase 2 subfamily.</text>
</comment>
<sequence>MTMKYTKLPHTNLEVSEICLGTMTWGRQNNIEEAFEQMNYALEQGVNFFDTAELYPVPAKAELYAETEKIIGKWFKETGNRDKVVLASKIAGKADMTKHIRTTGFQKEGLISAVENSLKRLQTDTIDLYQLHWPERQTNYFGQRGYDHKINDFWEDNIHEVLNTLCDLVNEGKIKHIGLSNETPWGTMRFLEESKVHRKLPRMSTIQNPYNLLNRTYEVGLAEISMREDIGLIPYSPLGFGVLSGKYLGGLQPANARVTMFPNYNRYSGDNAKQATQMYSDLARKHNLSLPQMALAYVNSRPFVKSTIIGATNLKQLEENIGSVNVKLTDEVLEGIEAIHKQIPNPAP</sequence>
<reference evidence="7" key="1">
    <citation type="submission" date="2016-11" db="EMBL/GenBank/DDBJ databases">
        <authorList>
            <person name="Varghese N."/>
            <person name="Submissions S."/>
        </authorList>
    </citation>
    <scope>NUCLEOTIDE SEQUENCE [LARGE SCALE GENOMIC DNA]</scope>
    <source>
        <strain evidence="7">DSM 24786</strain>
    </source>
</reference>
<evidence type="ECO:0000256" key="1">
    <source>
        <dbReference type="ARBA" id="ARBA00022857"/>
    </source>
</evidence>
<name>A0A1K1PZA5_9FLAO</name>
<keyword evidence="2" id="KW-0560">Oxidoreductase</keyword>
<dbReference type="CDD" id="cd19094">
    <property type="entry name" value="AKR_Tas-like"/>
    <property type="match status" value="1"/>
</dbReference>
<evidence type="ECO:0000256" key="2">
    <source>
        <dbReference type="ARBA" id="ARBA00023002"/>
    </source>
</evidence>
<accession>A0A1K1PZA5</accession>
<evidence type="ECO:0000256" key="4">
    <source>
        <dbReference type="ARBA" id="ARBA00070119"/>
    </source>
</evidence>
<dbReference type="FunFam" id="3.20.20.100:FF:000005">
    <property type="entry name" value="NADP(H)-dependent aldo-keto reductase"/>
    <property type="match status" value="1"/>
</dbReference>
<dbReference type="Pfam" id="PF00248">
    <property type="entry name" value="Aldo_ket_red"/>
    <property type="match status" value="1"/>
</dbReference>
<dbReference type="SUPFAM" id="SSF51430">
    <property type="entry name" value="NAD(P)-linked oxidoreductase"/>
    <property type="match status" value="1"/>
</dbReference>
<dbReference type="PANTHER" id="PTHR43364">
    <property type="entry name" value="NADH-SPECIFIC METHYLGLYOXAL REDUCTASE-RELATED"/>
    <property type="match status" value="1"/>
</dbReference>
<protein>
    <recommendedName>
        <fullName evidence="4">Protein tas</fullName>
    </recommendedName>
</protein>
<feature type="domain" description="NADP-dependent oxidoreductase" evidence="5">
    <location>
        <begin position="17"/>
        <end position="339"/>
    </location>
</feature>
<evidence type="ECO:0000259" key="5">
    <source>
        <dbReference type="Pfam" id="PF00248"/>
    </source>
</evidence>
<evidence type="ECO:0000256" key="3">
    <source>
        <dbReference type="ARBA" id="ARBA00038157"/>
    </source>
</evidence>
<dbReference type="InterPro" id="IPR050523">
    <property type="entry name" value="AKR_Detox_Biosynth"/>
</dbReference>
<dbReference type="STRING" id="76595.SAMN05660313_02173"/>
<dbReference type="EMBL" id="FPIY01000003">
    <property type="protein sequence ID" value="SFW52975.1"/>
    <property type="molecule type" value="Genomic_DNA"/>
</dbReference>
<evidence type="ECO:0000313" key="6">
    <source>
        <dbReference type="EMBL" id="SFW52975.1"/>
    </source>
</evidence>